<dbReference type="EMBL" id="CM026433">
    <property type="protein sequence ID" value="KAG0554692.1"/>
    <property type="molecule type" value="Genomic_DNA"/>
</dbReference>
<dbReference type="AlphaFoldDB" id="A0A8T0GBR6"/>
<name>A0A8T0GBR6_CERPU</name>
<reference evidence="2" key="1">
    <citation type="submission" date="2020-06" db="EMBL/GenBank/DDBJ databases">
        <title>WGS assembly of Ceratodon purpureus strain R40.</title>
        <authorList>
            <person name="Carey S.B."/>
            <person name="Jenkins J."/>
            <person name="Shu S."/>
            <person name="Lovell J.T."/>
            <person name="Sreedasyam A."/>
            <person name="Maumus F."/>
            <person name="Tiley G.P."/>
            <person name="Fernandez-Pozo N."/>
            <person name="Barry K."/>
            <person name="Chen C."/>
            <person name="Wang M."/>
            <person name="Lipzen A."/>
            <person name="Daum C."/>
            <person name="Saski C.A."/>
            <person name="Payton A.C."/>
            <person name="Mcbreen J.C."/>
            <person name="Conrad R.E."/>
            <person name="Kollar L.M."/>
            <person name="Olsson S."/>
            <person name="Huttunen S."/>
            <person name="Landis J.B."/>
            <person name="Wickett N.J."/>
            <person name="Johnson M.G."/>
            <person name="Rensing S.A."/>
            <person name="Grimwood J."/>
            <person name="Schmutz J."/>
            <person name="Mcdaniel S.F."/>
        </authorList>
    </citation>
    <scope>NUCLEOTIDE SEQUENCE</scope>
    <source>
        <strain evidence="2">R40</strain>
    </source>
</reference>
<proteinExistence type="predicted"/>
<organism evidence="2 3">
    <name type="scientific">Ceratodon purpureus</name>
    <name type="common">Fire moss</name>
    <name type="synonym">Dicranum purpureum</name>
    <dbReference type="NCBI Taxonomy" id="3225"/>
    <lineage>
        <taxon>Eukaryota</taxon>
        <taxon>Viridiplantae</taxon>
        <taxon>Streptophyta</taxon>
        <taxon>Embryophyta</taxon>
        <taxon>Bryophyta</taxon>
        <taxon>Bryophytina</taxon>
        <taxon>Bryopsida</taxon>
        <taxon>Dicranidae</taxon>
        <taxon>Pseudoditrichales</taxon>
        <taxon>Ditrichaceae</taxon>
        <taxon>Ceratodon</taxon>
    </lineage>
</organism>
<comment type="caution">
    <text evidence="2">The sequence shown here is derived from an EMBL/GenBank/DDBJ whole genome shotgun (WGS) entry which is preliminary data.</text>
</comment>
<gene>
    <name evidence="2" type="ORF">KC19_12G111100</name>
</gene>
<evidence type="ECO:0000313" key="2">
    <source>
        <dbReference type="EMBL" id="KAG0554692.1"/>
    </source>
</evidence>
<keyword evidence="3" id="KW-1185">Reference proteome</keyword>
<sequence length="59" mass="6631">MGTLELAFNFKLLHVLGWIKLCSCPSTTFNSCISAAWKIIGSHGLFYCMELIHIGRFPL</sequence>
<evidence type="ECO:0000313" key="3">
    <source>
        <dbReference type="Proteomes" id="UP000822688"/>
    </source>
</evidence>
<dbReference type="Proteomes" id="UP000822688">
    <property type="component" value="Chromosome 12"/>
</dbReference>
<accession>A0A8T0GBR6</accession>
<evidence type="ECO:0000256" key="1">
    <source>
        <dbReference type="SAM" id="SignalP"/>
    </source>
</evidence>
<keyword evidence="1" id="KW-0732">Signal</keyword>
<feature type="chain" id="PRO_5035780165" evidence="1">
    <location>
        <begin position="25"/>
        <end position="59"/>
    </location>
</feature>
<protein>
    <submittedName>
        <fullName evidence="2">Uncharacterized protein</fullName>
    </submittedName>
</protein>
<feature type="signal peptide" evidence="1">
    <location>
        <begin position="1"/>
        <end position="24"/>
    </location>
</feature>